<dbReference type="InterPro" id="IPR001173">
    <property type="entry name" value="Glyco_trans_2-like"/>
</dbReference>
<dbReference type="Proteomes" id="UP000723714">
    <property type="component" value="Unassembled WGS sequence"/>
</dbReference>
<evidence type="ECO:0000313" key="2">
    <source>
        <dbReference type="EMBL" id="MBU3877049.1"/>
    </source>
</evidence>
<comment type="caution">
    <text evidence="2">The sequence shown here is derived from an EMBL/GenBank/DDBJ whole genome shotgun (WGS) entry which is preliminary data.</text>
</comment>
<dbReference type="EMBL" id="JABACJ020000014">
    <property type="protein sequence ID" value="MBU3877049.1"/>
    <property type="molecule type" value="Genomic_DNA"/>
</dbReference>
<sequence>MGKILSIVIPSYNVEKYLEQTLESFIEESILDAIEVLIVDDGSKDSTAEIGKRFEEKYPGSFRVISKENGGHGSTINRGIEECTGKYFKVVDGDDWVNTEDFKILIEKLESCEADYVVTNYYEVNDQTGEKTKKEYKDLLNESREGHWDFKEIAGRVQPSMHALIFKSSILKENHIRLDEHSFYVDVEYILYPLPYVKTVAYYDLFIYMYRLAQATQSVSMQGFQKHIQNHMDVICHLTEFYGRYEKDSQAEPEKLSFISKRIAQMIGDQVTIFMSYPVEDDSVKAMFIEFDKKIQDTNRVIYEKSGEESGTLKLLRRLNFVGYRKIMAMGKKRNGMEEK</sequence>
<evidence type="ECO:0000313" key="3">
    <source>
        <dbReference type="Proteomes" id="UP000723714"/>
    </source>
</evidence>
<feature type="domain" description="Glycosyltransferase 2-like" evidence="1">
    <location>
        <begin position="6"/>
        <end position="158"/>
    </location>
</feature>
<dbReference type="RefSeq" id="WP_216243054.1">
    <property type="nucleotide sequence ID" value="NZ_JABACJ020000014.1"/>
</dbReference>
<evidence type="ECO:0000259" key="1">
    <source>
        <dbReference type="Pfam" id="PF00535"/>
    </source>
</evidence>
<accession>A0ABS6D6E6</accession>
<dbReference type="CDD" id="cd00761">
    <property type="entry name" value="Glyco_tranf_GTA_type"/>
    <property type="match status" value="1"/>
</dbReference>
<organism evidence="2 3">
    <name type="scientific">Faecalicatena faecalis</name>
    <dbReference type="NCBI Taxonomy" id="2726362"/>
    <lineage>
        <taxon>Bacteria</taxon>
        <taxon>Bacillati</taxon>
        <taxon>Bacillota</taxon>
        <taxon>Clostridia</taxon>
        <taxon>Lachnospirales</taxon>
        <taxon>Lachnospiraceae</taxon>
        <taxon>Faecalicatena</taxon>
    </lineage>
</organism>
<dbReference type="Pfam" id="PF00535">
    <property type="entry name" value="Glycos_transf_2"/>
    <property type="match status" value="1"/>
</dbReference>
<gene>
    <name evidence="2" type="ORF">HGO97_014660</name>
</gene>
<reference evidence="2 3" key="1">
    <citation type="submission" date="2021-06" db="EMBL/GenBank/DDBJ databases">
        <title>Faecalicatena sp. nov. isolated from porcine feces.</title>
        <authorList>
            <person name="Oh B.S."/>
            <person name="Lee J.H."/>
        </authorList>
    </citation>
    <scope>NUCLEOTIDE SEQUENCE [LARGE SCALE GENOMIC DNA]</scope>
    <source>
        <strain evidence="2 3">AGMB00832</strain>
    </source>
</reference>
<protein>
    <submittedName>
        <fullName evidence="2">Glycosyltransferase</fullName>
    </submittedName>
</protein>
<keyword evidence="3" id="KW-1185">Reference proteome</keyword>
<dbReference type="PANTHER" id="PTHR22916">
    <property type="entry name" value="GLYCOSYLTRANSFERASE"/>
    <property type="match status" value="1"/>
</dbReference>
<proteinExistence type="predicted"/>
<name>A0ABS6D6E6_9FIRM</name>
<dbReference type="PANTHER" id="PTHR22916:SF3">
    <property type="entry name" value="UDP-GLCNAC:BETAGAL BETA-1,3-N-ACETYLGLUCOSAMINYLTRANSFERASE-LIKE PROTEIN 1"/>
    <property type="match status" value="1"/>
</dbReference>